<dbReference type="InterPro" id="IPR021109">
    <property type="entry name" value="Peptidase_aspartic_dom_sf"/>
</dbReference>
<proteinExistence type="inferred from homology"/>
<evidence type="ECO:0000313" key="4">
    <source>
        <dbReference type="Ensembl" id="ENSAMXP00005007405.1"/>
    </source>
</evidence>
<dbReference type="InterPro" id="IPR001969">
    <property type="entry name" value="Aspartic_peptidase_AS"/>
</dbReference>
<sequence>MTLVLIYNLACGSSCVCVLLCQSQYFGVISIGTPPQEFTVLFDTGSSNLWVPSVHCSFFDLACCE</sequence>
<dbReference type="PANTHER" id="PTHR47966">
    <property type="entry name" value="BETA-SITE APP-CLEAVING ENZYME, ISOFORM A-RELATED"/>
    <property type="match status" value="1"/>
</dbReference>
<evidence type="ECO:0000256" key="1">
    <source>
        <dbReference type="ARBA" id="ARBA00007447"/>
    </source>
</evidence>
<dbReference type="Pfam" id="PF00026">
    <property type="entry name" value="Asp"/>
    <property type="match status" value="1"/>
</dbReference>
<dbReference type="GO" id="GO:0006508">
    <property type="term" value="P:proteolysis"/>
    <property type="evidence" value="ECO:0007669"/>
    <property type="project" value="InterPro"/>
</dbReference>
<reference evidence="4" key="1">
    <citation type="submission" date="2025-08" db="UniProtKB">
        <authorList>
            <consortium name="Ensembl"/>
        </authorList>
    </citation>
    <scope>IDENTIFICATION</scope>
</reference>
<name>A0A8B9HBK1_ASTMX</name>
<protein>
    <recommendedName>
        <fullName evidence="3">Peptidase A1 domain-containing protein</fullName>
    </recommendedName>
</protein>
<dbReference type="InterPro" id="IPR033121">
    <property type="entry name" value="PEPTIDASE_A1"/>
</dbReference>
<organism evidence="4 5">
    <name type="scientific">Astyanax mexicanus</name>
    <name type="common">Blind cave fish</name>
    <name type="synonym">Astyanax fasciatus mexicanus</name>
    <dbReference type="NCBI Taxonomy" id="7994"/>
    <lineage>
        <taxon>Eukaryota</taxon>
        <taxon>Metazoa</taxon>
        <taxon>Chordata</taxon>
        <taxon>Craniata</taxon>
        <taxon>Vertebrata</taxon>
        <taxon>Euteleostomi</taxon>
        <taxon>Actinopterygii</taxon>
        <taxon>Neopterygii</taxon>
        <taxon>Teleostei</taxon>
        <taxon>Ostariophysi</taxon>
        <taxon>Characiformes</taxon>
        <taxon>Characoidei</taxon>
        <taxon>Acestrorhamphidae</taxon>
        <taxon>Acestrorhamphinae</taxon>
        <taxon>Astyanax</taxon>
    </lineage>
</organism>
<evidence type="ECO:0000259" key="3">
    <source>
        <dbReference type="PROSITE" id="PS51767"/>
    </source>
</evidence>
<feature type="domain" description="Peptidase A1" evidence="3">
    <location>
        <begin position="25"/>
        <end position="65"/>
    </location>
</feature>
<dbReference type="Ensembl" id="ENSAMXT00005008351.1">
    <property type="protein sequence ID" value="ENSAMXP00005007405.1"/>
    <property type="gene ID" value="ENSAMXG00005004423.1"/>
</dbReference>
<dbReference type="Proteomes" id="UP000694621">
    <property type="component" value="Unplaced"/>
</dbReference>
<dbReference type="PANTHER" id="PTHR47966:SF51">
    <property type="entry name" value="BETA-SITE APP-CLEAVING ENZYME, ISOFORM A-RELATED"/>
    <property type="match status" value="1"/>
</dbReference>
<dbReference type="PROSITE" id="PS00141">
    <property type="entry name" value="ASP_PROTEASE"/>
    <property type="match status" value="1"/>
</dbReference>
<dbReference type="AlphaFoldDB" id="A0A8B9HBK1"/>
<dbReference type="Gene3D" id="2.40.70.10">
    <property type="entry name" value="Acid Proteases"/>
    <property type="match status" value="1"/>
</dbReference>
<dbReference type="SUPFAM" id="SSF50630">
    <property type="entry name" value="Acid proteases"/>
    <property type="match status" value="1"/>
</dbReference>
<feature type="signal peptide" evidence="2">
    <location>
        <begin position="1"/>
        <end position="15"/>
    </location>
</feature>
<comment type="similarity">
    <text evidence="1">Belongs to the peptidase A1 family.</text>
</comment>
<feature type="chain" id="PRO_5034442431" description="Peptidase A1 domain-containing protein" evidence="2">
    <location>
        <begin position="16"/>
        <end position="65"/>
    </location>
</feature>
<dbReference type="GO" id="GO:0004190">
    <property type="term" value="F:aspartic-type endopeptidase activity"/>
    <property type="evidence" value="ECO:0007669"/>
    <property type="project" value="InterPro"/>
</dbReference>
<evidence type="ECO:0000256" key="2">
    <source>
        <dbReference type="SAM" id="SignalP"/>
    </source>
</evidence>
<dbReference type="PROSITE" id="PS51767">
    <property type="entry name" value="PEPTIDASE_A1"/>
    <property type="match status" value="1"/>
</dbReference>
<dbReference type="InterPro" id="IPR001461">
    <property type="entry name" value="Aspartic_peptidase_A1"/>
</dbReference>
<accession>A0A8B9HBK1</accession>
<evidence type="ECO:0000313" key="5">
    <source>
        <dbReference type="Proteomes" id="UP000694621"/>
    </source>
</evidence>
<keyword evidence="2" id="KW-0732">Signal</keyword>